<gene>
    <name evidence="2" type="ORF">IWW39_003126</name>
</gene>
<feature type="domain" description="Complex 1 LYR protein" evidence="1">
    <location>
        <begin position="20"/>
        <end position="72"/>
    </location>
</feature>
<comment type="caution">
    <text evidence="2">The sequence shown here is derived from an EMBL/GenBank/DDBJ whole genome shotgun (WGS) entry which is preliminary data.</text>
</comment>
<reference evidence="2" key="1">
    <citation type="submission" date="2022-07" db="EMBL/GenBank/DDBJ databases">
        <title>Phylogenomic reconstructions and comparative analyses of Kickxellomycotina fungi.</title>
        <authorList>
            <person name="Reynolds N.K."/>
            <person name="Stajich J.E."/>
            <person name="Barry K."/>
            <person name="Grigoriev I.V."/>
            <person name="Crous P."/>
            <person name="Smith M.E."/>
        </authorList>
    </citation>
    <scope>NUCLEOTIDE SEQUENCE</scope>
    <source>
        <strain evidence="2">CBS 109367</strain>
    </source>
</reference>
<dbReference type="InterPro" id="IPR046896">
    <property type="entry name" value="Cup1-like_N"/>
</dbReference>
<protein>
    <recommendedName>
        <fullName evidence="1">Complex 1 LYR protein domain-containing protein</fullName>
    </recommendedName>
</protein>
<evidence type="ECO:0000259" key="1">
    <source>
        <dbReference type="Pfam" id="PF05347"/>
    </source>
</evidence>
<keyword evidence="3" id="KW-1185">Reference proteome</keyword>
<dbReference type="Proteomes" id="UP001151516">
    <property type="component" value="Unassembled WGS sequence"/>
</dbReference>
<sequence>MIKLFRPKTPFFRTSWHKHRILSLYKRLLRQTHQFTDPVERQYLWSWIRERFHHNKRQTSPAQVNQQLSDAHWASLLMESAVDGNQEQARYISDLAYGRVGWLKHVAQYMREFHHPTKSCEMLRDVRPRSSRIHQPHPAYWIPLDLRAFRVPSYLVQRMEEEDERKRRRREELDRRKVIMLGRELGAMAEAVRNGNPFLRDAGLLPGAFSSNIRVRNAHYLPGVAGNVAWIPPKIKARMDPPFVQHVRTSSGFEFYKVNARKPPQWLGNRIKASYEVAARNLLLHEFYFHFVDDLKLEEEFEARLGVVDPGYWKYAANYRDYLRYRIKNGTFSSKDEASLLSSDVEDWEECQRQADYVTRLVQEYGRTDSASVD</sequence>
<organism evidence="2 3">
    <name type="scientific">Coemansia spiralis</name>
    <dbReference type="NCBI Taxonomy" id="417178"/>
    <lineage>
        <taxon>Eukaryota</taxon>
        <taxon>Fungi</taxon>
        <taxon>Fungi incertae sedis</taxon>
        <taxon>Zoopagomycota</taxon>
        <taxon>Kickxellomycotina</taxon>
        <taxon>Kickxellomycetes</taxon>
        <taxon>Kickxellales</taxon>
        <taxon>Kickxellaceae</taxon>
        <taxon>Coemansia</taxon>
    </lineage>
</organism>
<dbReference type="EMBL" id="JANBTX010000081">
    <property type="protein sequence ID" value="KAJ2687146.1"/>
    <property type="molecule type" value="Genomic_DNA"/>
</dbReference>
<proteinExistence type="predicted"/>
<dbReference type="AlphaFoldDB" id="A0A9W8L2V5"/>
<evidence type="ECO:0000313" key="3">
    <source>
        <dbReference type="Proteomes" id="UP001151516"/>
    </source>
</evidence>
<accession>A0A9W8L2V5</accession>
<name>A0A9W8L2V5_9FUNG</name>
<dbReference type="CDD" id="cd20273">
    <property type="entry name" value="Complex1_LYR_unchar"/>
    <property type="match status" value="1"/>
</dbReference>
<dbReference type="InterPro" id="IPR008011">
    <property type="entry name" value="Complex1_LYR_dom"/>
</dbReference>
<evidence type="ECO:0000313" key="2">
    <source>
        <dbReference type="EMBL" id="KAJ2687146.1"/>
    </source>
</evidence>
<dbReference type="Pfam" id="PF05347">
    <property type="entry name" value="Complex1_LYR"/>
    <property type="match status" value="1"/>
</dbReference>
<dbReference type="OrthoDB" id="2571149at2759"/>